<feature type="region of interest" description="Disordered" evidence="2">
    <location>
        <begin position="49"/>
        <end position="69"/>
    </location>
</feature>
<dbReference type="AlphaFoldDB" id="A0A921YPT1"/>
<evidence type="ECO:0000313" key="4">
    <source>
        <dbReference type="EMBL" id="KAG6442487.1"/>
    </source>
</evidence>
<comment type="caution">
    <text evidence="4">The sequence shown here is derived from an EMBL/GenBank/DDBJ whole genome shotgun (WGS) entry which is preliminary data.</text>
</comment>
<dbReference type="GO" id="GO:0004252">
    <property type="term" value="F:serine-type endopeptidase activity"/>
    <property type="evidence" value="ECO:0007669"/>
    <property type="project" value="InterPro"/>
</dbReference>
<proteinExistence type="predicted"/>
<name>A0A921YPT1_MANSE</name>
<feature type="region of interest" description="Disordered" evidence="2">
    <location>
        <begin position="309"/>
        <end position="351"/>
    </location>
</feature>
<evidence type="ECO:0000313" key="5">
    <source>
        <dbReference type="Proteomes" id="UP000791440"/>
    </source>
</evidence>
<dbReference type="PROSITE" id="PS50240">
    <property type="entry name" value="TRYPSIN_DOM"/>
    <property type="match status" value="1"/>
</dbReference>
<feature type="domain" description="Peptidase S1" evidence="3">
    <location>
        <begin position="451"/>
        <end position="629"/>
    </location>
</feature>
<evidence type="ECO:0000256" key="1">
    <source>
        <dbReference type="ARBA" id="ARBA00023157"/>
    </source>
</evidence>
<feature type="compositionally biased region" description="Polar residues" evidence="2">
    <location>
        <begin position="60"/>
        <end position="69"/>
    </location>
</feature>
<dbReference type="InterPro" id="IPR001254">
    <property type="entry name" value="Trypsin_dom"/>
</dbReference>
<dbReference type="PANTHER" id="PTHR24252:SF7">
    <property type="entry name" value="HYALIN"/>
    <property type="match status" value="1"/>
</dbReference>
<protein>
    <recommendedName>
        <fullName evidence="3">Peptidase S1 domain-containing protein</fullName>
    </recommendedName>
</protein>
<dbReference type="Proteomes" id="UP000791440">
    <property type="component" value="Unassembled WGS sequence"/>
</dbReference>
<sequence length="629" mass="71729">MKSKIINNPKNVKDNKMRPGATQAKINKMINSQDKIIFGEYKRHDNNKFVWPSDDRSNKNKYNQAASTQNFNRNYQTTVKKTTASTTQDTVGIKFPERDTFFIPEPKKTVATTIINTQTTAPNHESTSEVTTNTDIIFFDSKNRNEEQSKNICTYIKEQECIKLDGFIYTVEFGKSLNVGPKNPTLVCCVLPLPIKDNSKNTDNKDQGIVFFREKIRSKRSNEELKQRKVLLKRRRPQEKTKTVPTEIVNEDEDPYWNIKNTFKPTTKPIKTTDYDYKDDSIEEYTDELPRPGLLGIYSEKRKPTGWSVTKREQTYGGGTEYDDVDDPGTPFGYGTIDPRKDNRNTKKGRKPIKLVTEKEKYNPENQIINFQSNPNFEVFQGFKLLNLVRNKNKVPERTIEKSGESNDSDVQESNIRFVKSSENTDNYKQETQLFGDCEKTGRKLKQKDAQIGGAEEGSHPWLVVVTPADDQNDILCYGTLVHPRAAITAADCVSEVSPKGIIVLAGLWKLNEKTNAKKRTPQVHLHPKFKPGSIANNLATLTWSRPFRLCDEVQTACVAELRQGKDCMLYGWGGFDQALRLRSRWQRAQLHECDEMSSVSKSALPKNAFCGTVQSRGTVVSLLYICFC</sequence>
<evidence type="ECO:0000256" key="2">
    <source>
        <dbReference type="SAM" id="MobiDB-lite"/>
    </source>
</evidence>
<organism evidence="4 5">
    <name type="scientific">Manduca sexta</name>
    <name type="common">Tobacco hawkmoth</name>
    <name type="synonym">Tobacco hornworm</name>
    <dbReference type="NCBI Taxonomy" id="7130"/>
    <lineage>
        <taxon>Eukaryota</taxon>
        <taxon>Metazoa</taxon>
        <taxon>Ecdysozoa</taxon>
        <taxon>Arthropoda</taxon>
        <taxon>Hexapoda</taxon>
        <taxon>Insecta</taxon>
        <taxon>Pterygota</taxon>
        <taxon>Neoptera</taxon>
        <taxon>Endopterygota</taxon>
        <taxon>Lepidoptera</taxon>
        <taxon>Glossata</taxon>
        <taxon>Ditrysia</taxon>
        <taxon>Bombycoidea</taxon>
        <taxon>Sphingidae</taxon>
        <taxon>Sphinginae</taxon>
        <taxon>Sphingini</taxon>
        <taxon>Manduca</taxon>
    </lineage>
</organism>
<accession>A0A921YPT1</accession>
<reference evidence="4" key="1">
    <citation type="journal article" date="2016" name="Insect Biochem. Mol. Biol.">
        <title>Multifaceted biological insights from a draft genome sequence of the tobacco hornworm moth, Manduca sexta.</title>
        <authorList>
            <person name="Kanost M.R."/>
            <person name="Arrese E.L."/>
            <person name="Cao X."/>
            <person name="Chen Y.R."/>
            <person name="Chellapilla S."/>
            <person name="Goldsmith M.R."/>
            <person name="Grosse-Wilde E."/>
            <person name="Heckel D.G."/>
            <person name="Herndon N."/>
            <person name="Jiang H."/>
            <person name="Papanicolaou A."/>
            <person name="Qu J."/>
            <person name="Soulages J.L."/>
            <person name="Vogel H."/>
            <person name="Walters J."/>
            <person name="Waterhouse R.M."/>
            <person name="Ahn S.J."/>
            <person name="Almeida F.C."/>
            <person name="An C."/>
            <person name="Aqrawi P."/>
            <person name="Bretschneider A."/>
            <person name="Bryant W.B."/>
            <person name="Bucks S."/>
            <person name="Chao H."/>
            <person name="Chevignon G."/>
            <person name="Christen J.M."/>
            <person name="Clarke D.F."/>
            <person name="Dittmer N.T."/>
            <person name="Ferguson L.C.F."/>
            <person name="Garavelou S."/>
            <person name="Gordon K.H.J."/>
            <person name="Gunaratna R.T."/>
            <person name="Han Y."/>
            <person name="Hauser F."/>
            <person name="He Y."/>
            <person name="Heidel-Fischer H."/>
            <person name="Hirsh A."/>
            <person name="Hu Y."/>
            <person name="Jiang H."/>
            <person name="Kalra D."/>
            <person name="Klinner C."/>
            <person name="Konig C."/>
            <person name="Kovar C."/>
            <person name="Kroll A.R."/>
            <person name="Kuwar S.S."/>
            <person name="Lee S.L."/>
            <person name="Lehman R."/>
            <person name="Li K."/>
            <person name="Li Z."/>
            <person name="Liang H."/>
            <person name="Lovelace S."/>
            <person name="Lu Z."/>
            <person name="Mansfield J.H."/>
            <person name="McCulloch K.J."/>
            <person name="Mathew T."/>
            <person name="Morton B."/>
            <person name="Muzny D.M."/>
            <person name="Neunemann D."/>
            <person name="Ongeri F."/>
            <person name="Pauchet Y."/>
            <person name="Pu L.L."/>
            <person name="Pyrousis I."/>
            <person name="Rao X.J."/>
            <person name="Redding A."/>
            <person name="Roesel C."/>
            <person name="Sanchez-Gracia A."/>
            <person name="Schaack S."/>
            <person name="Shukla A."/>
            <person name="Tetreau G."/>
            <person name="Wang Y."/>
            <person name="Xiong G.H."/>
            <person name="Traut W."/>
            <person name="Walsh T.K."/>
            <person name="Worley K.C."/>
            <person name="Wu D."/>
            <person name="Wu W."/>
            <person name="Wu Y.Q."/>
            <person name="Zhang X."/>
            <person name="Zou Z."/>
            <person name="Zucker H."/>
            <person name="Briscoe A.D."/>
            <person name="Burmester T."/>
            <person name="Clem R.J."/>
            <person name="Feyereisen R."/>
            <person name="Grimmelikhuijzen C.J.P."/>
            <person name="Hamodrakas S.J."/>
            <person name="Hansson B.S."/>
            <person name="Huguet E."/>
            <person name="Jermiin L.S."/>
            <person name="Lan Q."/>
            <person name="Lehman H.K."/>
            <person name="Lorenzen M."/>
            <person name="Merzendorfer H."/>
            <person name="Michalopoulos I."/>
            <person name="Morton D.B."/>
            <person name="Muthukrishnan S."/>
            <person name="Oakeshott J.G."/>
            <person name="Palmer W."/>
            <person name="Park Y."/>
            <person name="Passarelli A.L."/>
            <person name="Rozas J."/>
            <person name="Schwartz L.M."/>
            <person name="Smith W."/>
            <person name="Southgate A."/>
            <person name="Vilcinskas A."/>
            <person name="Vogt R."/>
            <person name="Wang P."/>
            <person name="Werren J."/>
            <person name="Yu X.Q."/>
            <person name="Zhou J.J."/>
            <person name="Brown S.J."/>
            <person name="Scherer S.E."/>
            <person name="Richards S."/>
            <person name="Blissard G.W."/>
        </authorList>
    </citation>
    <scope>NUCLEOTIDE SEQUENCE</scope>
</reference>
<keyword evidence="1" id="KW-1015">Disulfide bond</keyword>
<dbReference type="GO" id="GO:0006508">
    <property type="term" value="P:proteolysis"/>
    <property type="evidence" value="ECO:0007669"/>
    <property type="project" value="InterPro"/>
</dbReference>
<dbReference type="Pfam" id="PF00089">
    <property type="entry name" value="Trypsin"/>
    <property type="match status" value="1"/>
</dbReference>
<reference evidence="4" key="2">
    <citation type="submission" date="2020-12" db="EMBL/GenBank/DDBJ databases">
        <authorList>
            <person name="Kanost M."/>
        </authorList>
    </citation>
    <scope>NUCLEOTIDE SEQUENCE</scope>
</reference>
<dbReference type="PANTHER" id="PTHR24252">
    <property type="entry name" value="ACROSIN-RELATED"/>
    <property type="match status" value="1"/>
</dbReference>
<gene>
    <name evidence="4" type="ORF">O3G_MSEX002368</name>
</gene>
<keyword evidence="5" id="KW-1185">Reference proteome</keyword>
<dbReference type="SMART" id="SM00020">
    <property type="entry name" value="Tryp_SPc"/>
    <property type="match status" value="1"/>
</dbReference>
<dbReference type="EMBL" id="JH668293">
    <property type="protein sequence ID" value="KAG6442487.1"/>
    <property type="molecule type" value="Genomic_DNA"/>
</dbReference>
<evidence type="ECO:0000259" key="3">
    <source>
        <dbReference type="PROSITE" id="PS50240"/>
    </source>
</evidence>
<feature type="compositionally biased region" description="Basic and acidic residues" evidence="2">
    <location>
        <begin position="49"/>
        <end position="58"/>
    </location>
</feature>